<organism evidence="2 3">
    <name type="scientific">Bifidobacterium tissieri</name>
    <dbReference type="NCBI Taxonomy" id="1630162"/>
    <lineage>
        <taxon>Bacteria</taxon>
        <taxon>Bacillati</taxon>
        <taxon>Actinomycetota</taxon>
        <taxon>Actinomycetes</taxon>
        <taxon>Bifidobacteriales</taxon>
        <taxon>Bifidobacteriaceae</taxon>
        <taxon>Bifidobacterium</taxon>
    </lineage>
</organism>
<name>A0A261FFJ3_9BIFI</name>
<sequence length="168" mass="16982">MCGYLRKAVASVVSVVFLFFGFAGIANAKDMTGATAATVHVQDSGNLPSAAEVQKIQAALPNGGYEYIGSIDGFDIYAQKDPQGESSLRALPEGWTPDNGDEPQAYGACTVAVTAAVFGLGAAVIGLAATAGGLWVAGVFLSPQVLGLLAGAMGSYSAVEAIIAEFVC</sequence>
<proteinExistence type="predicted"/>
<dbReference type="Proteomes" id="UP000216444">
    <property type="component" value="Unassembled WGS sequence"/>
</dbReference>
<feature type="signal peptide" evidence="1">
    <location>
        <begin position="1"/>
        <end position="28"/>
    </location>
</feature>
<protein>
    <submittedName>
        <fullName evidence="2">Uncharacterized protein</fullName>
    </submittedName>
</protein>
<evidence type="ECO:0000256" key="1">
    <source>
        <dbReference type="SAM" id="SignalP"/>
    </source>
</evidence>
<dbReference type="AlphaFoldDB" id="A0A261FFJ3"/>
<reference evidence="2 3" key="1">
    <citation type="journal article" date="2017" name="BMC Genomics">
        <title>Comparative genomic and phylogenomic analyses of the Bifidobacteriaceae family.</title>
        <authorList>
            <person name="Lugli G.A."/>
            <person name="Milani C."/>
            <person name="Turroni F."/>
            <person name="Duranti S."/>
            <person name="Mancabelli L."/>
            <person name="Mangifesta M."/>
            <person name="Ferrario C."/>
            <person name="Modesto M."/>
            <person name="Mattarelli P."/>
            <person name="Jiri K."/>
            <person name="van Sinderen D."/>
            <person name="Ventura M."/>
        </authorList>
    </citation>
    <scope>NUCLEOTIDE SEQUENCE [LARGE SCALE GENOMIC DNA]</scope>
    <source>
        <strain evidence="2 3">DSM 100201</strain>
    </source>
</reference>
<comment type="caution">
    <text evidence="2">The sequence shown here is derived from an EMBL/GenBank/DDBJ whole genome shotgun (WGS) entry which is preliminary data.</text>
</comment>
<keyword evidence="3" id="KW-1185">Reference proteome</keyword>
<gene>
    <name evidence="2" type="ORF">BTIS_1026</name>
</gene>
<accession>A0A261FFJ3</accession>
<keyword evidence="1" id="KW-0732">Signal</keyword>
<dbReference type="RefSeq" id="WP_094663349.1">
    <property type="nucleotide sequence ID" value="NZ_MWWV01000006.1"/>
</dbReference>
<evidence type="ECO:0000313" key="2">
    <source>
        <dbReference type="EMBL" id="OZG57785.1"/>
    </source>
</evidence>
<evidence type="ECO:0000313" key="3">
    <source>
        <dbReference type="Proteomes" id="UP000216444"/>
    </source>
</evidence>
<dbReference type="EMBL" id="MWWV01000006">
    <property type="protein sequence ID" value="OZG57785.1"/>
    <property type="molecule type" value="Genomic_DNA"/>
</dbReference>
<feature type="chain" id="PRO_5012672615" evidence="1">
    <location>
        <begin position="29"/>
        <end position="168"/>
    </location>
</feature>